<reference evidence="2 3" key="1">
    <citation type="submission" date="2020-08" db="EMBL/GenBank/DDBJ databases">
        <title>Sequencing the genomes of 1000 actinobacteria strains.</title>
        <authorList>
            <person name="Klenk H.-P."/>
        </authorList>
    </citation>
    <scope>NUCLEOTIDE SEQUENCE [LARGE SCALE GENOMIC DNA]</scope>
    <source>
        <strain evidence="2 3">DSM 45298</strain>
    </source>
</reference>
<keyword evidence="1" id="KW-0812">Transmembrane</keyword>
<keyword evidence="1" id="KW-0472">Membrane</keyword>
<keyword evidence="1" id="KW-1133">Transmembrane helix</keyword>
<sequence>MTPTQIARKPLFYVFLASLFTQNAIGLPYVARNGWRSTADFFVGDVWKTVPGKFAMVDLTFVVIGFHVWALGEARRLGMVRWWLASVVLTFAVGIATATPFFLLAREAAVERQSTEAAVTA</sequence>
<organism evidence="2 3">
    <name type="scientific">Gordonia humi</name>
    <dbReference type="NCBI Taxonomy" id="686429"/>
    <lineage>
        <taxon>Bacteria</taxon>
        <taxon>Bacillati</taxon>
        <taxon>Actinomycetota</taxon>
        <taxon>Actinomycetes</taxon>
        <taxon>Mycobacteriales</taxon>
        <taxon>Gordoniaceae</taxon>
        <taxon>Gordonia</taxon>
    </lineage>
</organism>
<proteinExistence type="predicted"/>
<dbReference type="AlphaFoldDB" id="A0A840ET00"/>
<dbReference type="EMBL" id="JACIFP010000001">
    <property type="protein sequence ID" value="MBB4134822.1"/>
    <property type="molecule type" value="Genomic_DNA"/>
</dbReference>
<gene>
    <name evidence="2" type="ORF">BKA16_001374</name>
</gene>
<dbReference type="RefSeq" id="WP_183369938.1">
    <property type="nucleotide sequence ID" value="NZ_BAABHL010000037.1"/>
</dbReference>
<dbReference type="Proteomes" id="UP000551501">
    <property type="component" value="Unassembled WGS sequence"/>
</dbReference>
<evidence type="ECO:0000313" key="3">
    <source>
        <dbReference type="Proteomes" id="UP000551501"/>
    </source>
</evidence>
<keyword evidence="3" id="KW-1185">Reference proteome</keyword>
<dbReference type="InterPro" id="IPR021362">
    <property type="entry name" value="DUF2834"/>
</dbReference>
<evidence type="ECO:0000313" key="2">
    <source>
        <dbReference type="EMBL" id="MBB4134822.1"/>
    </source>
</evidence>
<feature type="transmembrane region" description="Helical" evidence="1">
    <location>
        <begin position="82"/>
        <end position="105"/>
    </location>
</feature>
<dbReference type="Pfam" id="PF11196">
    <property type="entry name" value="DUF2834"/>
    <property type="match status" value="1"/>
</dbReference>
<evidence type="ECO:0008006" key="4">
    <source>
        <dbReference type="Google" id="ProtNLM"/>
    </source>
</evidence>
<accession>A0A840ET00</accession>
<protein>
    <recommendedName>
        <fullName evidence="4">DUF2834 domain-containing protein</fullName>
    </recommendedName>
</protein>
<name>A0A840ET00_9ACTN</name>
<evidence type="ECO:0000256" key="1">
    <source>
        <dbReference type="SAM" id="Phobius"/>
    </source>
</evidence>
<comment type="caution">
    <text evidence="2">The sequence shown here is derived from an EMBL/GenBank/DDBJ whole genome shotgun (WGS) entry which is preliminary data.</text>
</comment>
<feature type="transmembrane region" description="Helical" evidence="1">
    <location>
        <begin position="50"/>
        <end position="70"/>
    </location>
</feature>